<dbReference type="Proteomes" id="UP000215305">
    <property type="component" value="Unassembled WGS sequence"/>
</dbReference>
<dbReference type="AlphaFoldDB" id="A0A397G8M2"/>
<sequence length="185" mass="19484">MATFQKAITAPPSSSLQVMTPPESLLRDMSLRNADKGVLKQSIVDSIRQVLPEMPVEDTSSPGNSRIPNASRLTQPMEVFQAMLSFDATTGASKLASVGAKKNNLCQPPLGGQAGTPPNSPQIAPSEPATMDQPTKSASLLIPSPDDPSAYSTFAEKPRGRISDCKVSEHLKLPATGDEVDAATL</sequence>
<name>A0A397G8M2_ASPTH</name>
<evidence type="ECO:0000313" key="2">
    <source>
        <dbReference type="EMBL" id="RHZ46254.1"/>
    </source>
</evidence>
<protein>
    <submittedName>
        <fullName evidence="2">Uncharacterized protein</fullName>
    </submittedName>
</protein>
<proteinExistence type="predicted"/>
<dbReference type="RefSeq" id="XP_026611074.1">
    <property type="nucleotide sequence ID" value="XM_026756555.1"/>
</dbReference>
<dbReference type="EMBL" id="NKHU02000256">
    <property type="protein sequence ID" value="RHZ46254.1"/>
    <property type="molecule type" value="Genomic_DNA"/>
</dbReference>
<feature type="region of interest" description="Disordered" evidence="1">
    <location>
        <begin position="105"/>
        <end position="159"/>
    </location>
</feature>
<dbReference type="OrthoDB" id="4507382at2759"/>
<comment type="caution">
    <text evidence="2">The sequence shown here is derived from an EMBL/GenBank/DDBJ whole genome shotgun (WGS) entry which is preliminary data.</text>
</comment>
<dbReference type="VEuPathDB" id="FungiDB:CDV56_102936"/>
<organism evidence="2 3">
    <name type="scientific">Aspergillus thermomutatus</name>
    <name type="common">Neosartorya pseudofischeri</name>
    <dbReference type="NCBI Taxonomy" id="41047"/>
    <lineage>
        <taxon>Eukaryota</taxon>
        <taxon>Fungi</taxon>
        <taxon>Dikarya</taxon>
        <taxon>Ascomycota</taxon>
        <taxon>Pezizomycotina</taxon>
        <taxon>Eurotiomycetes</taxon>
        <taxon>Eurotiomycetidae</taxon>
        <taxon>Eurotiales</taxon>
        <taxon>Aspergillaceae</taxon>
        <taxon>Aspergillus</taxon>
        <taxon>Aspergillus subgen. Fumigati</taxon>
    </lineage>
</organism>
<dbReference type="GeneID" id="38124910"/>
<reference evidence="2" key="1">
    <citation type="submission" date="2018-08" db="EMBL/GenBank/DDBJ databases">
        <title>Draft genome sequence of azole-resistant Aspergillus thermomutatus (Neosartorya pseudofischeri) strain HMR AF 39, isolated from a human nasal aspirate.</title>
        <authorList>
            <person name="Parent-Michaud M."/>
            <person name="Dufresne P.J."/>
            <person name="Fournier E."/>
            <person name="Martineau C."/>
            <person name="Moreira S."/>
            <person name="Perkins V."/>
            <person name="De Repentigny L."/>
            <person name="Dufresne S.F."/>
        </authorList>
    </citation>
    <scope>NUCLEOTIDE SEQUENCE [LARGE SCALE GENOMIC DNA]</scope>
    <source>
        <strain evidence="2">HMR AF 39</strain>
    </source>
</reference>
<gene>
    <name evidence="2" type="ORF">CDV56_102936</name>
</gene>
<evidence type="ECO:0000313" key="3">
    <source>
        <dbReference type="Proteomes" id="UP000215305"/>
    </source>
</evidence>
<evidence type="ECO:0000256" key="1">
    <source>
        <dbReference type="SAM" id="MobiDB-lite"/>
    </source>
</evidence>
<accession>A0A397G8M2</accession>
<keyword evidence="3" id="KW-1185">Reference proteome</keyword>